<dbReference type="EMBL" id="JANPWB010000002">
    <property type="protein sequence ID" value="KAJ1207589.1"/>
    <property type="molecule type" value="Genomic_DNA"/>
</dbReference>
<dbReference type="InterPro" id="IPR036397">
    <property type="entry name" value="RNaseH_sf"/>
</dbReference>
<protein>
    <submittedName>
        <fullName evidence="1">Uncharacterized protein</fullName>
    </submittedName>
</protein>
<dbReference type="GO" id="GO:0003676">
    <property type="term" value="F:nucleic acid binding"/>
    <property type="evidence" value="ECO:0007669"/>
    <property type="project" value="InterPro"/>
</dbReference>
<proteinExistence type="predicted"/>
<accession>A0AAV7W0V5</accession>
<gene>
    <name evidence="1" type="ORF">NDU88_002980</name>
</gene>
<keyword evidence="2" id="KW-1185">Reference proteome</keyword>
<evidence type="ECO:0000313" key="1">
    <source>
        <dbReference type="EMBL" id="KAJ1207589.1"/>
    </source>
</evidence>
<reference evidence="1" key="1">
    <citation type="journal article" date="2022" name="bioRxiv">
        <title>Sequencing and chromosome-scale assembly of the giantPleurodeles waltlgenome.</title>
        <authorList>
            <person name="Brown T."/>
            <person name="Elewa A."/>
            <person name="Iarovenko S."/>
            <person name="Subramanian E."/>
            <person name="Araus A.J."/>
            <person name="Petzold A."/>
            <person name="Susuki M."/>
            <person name="Suzuki K.-i.T."/>
            <person name="Hayashi T."/>
            <person name="Toyoda A."/>
            <person name="Oliveira C."/>
            <person name="Osipova E."/>
            <person name="Leigh N.D."/>
            <person name="Simon A."/>
            <person name="Yun M.H."/>
        </authorList>
    </citation>
    <scope>NUCLEOTIDE SEQUENCE</scope>
    <source>
        <strain evidence="1">20211129_DDA</strain>
        <tissue evidence="1">Liver</tissue>
    </source>
</reference>
<organism evidence="1 2">
    <name type="scientific">Pleurodeles waltl</name>
    <name type="common">Iberian ribbed newt</name>
    <dbReference type="NCBI Taxonomy" id="8319"/>
    <lineage>
        <taxon>Eukaryota</taxon>
        <taxon>Metazoa</taxon>
        <taxon>Chordata</taxon>
        <taxon>Craniata</taxon>
        <taxon>Vertebrata</taxon>
        <taxon>Euteleostomi</taxon>
        <taxon>Amphibia</taxon>
        <taxon>Batrachia</taxon>
        <taxon>Caudata</taxon>
        <taxon>Salamandroidea</taxon>
        <taxon>Salamandridae</taxon>
        <taxon>Pleurodelinae</taxon>
        <taxon>Pleurodeles</taxon>
    </lineage>
</organism>
<dbReference type="AlphaFoldDB" id="A0AAV7W0V5"/>
<sequence>MTAVERSAQCRLSVVPAVKLCIGGSDCRKAVVHDHLPVVPAASVAVVIAKLLSTTAVERGVRRQFAWRGNGVAERAVKLFKGTLQLALTNQCDIKETISNMVWAFRTMPHSVTQRIPFVYTRGRLPGTKLVPAWLKEILHDETVFNNSVAFPKKSELRASVRVKVGDWVKVKSGRIQGGLTKFRGPFRVQRVGTYFVILENGERWNLRNVALYQKNGMIDGMIDKEFDEGCSGMMFMNDDEVVKEKG</sequence>
<name>A0AAV7W0V5_PLEWA</name>
<comment type="caution">
    <text evidence="1">The sequence shown here is derived from an EMBL/GenBank/DDBJ whole genome shotgun (WGS) entry which is preliminary data.</text>
</comment>
<dbReference type="Proteomes" id="UP001066276">
    <property type="component" value="Chromosome 1_2"/>
</dbReference>
<dbReference type="Gene3D" id="3.30.420.10">
    <property type="entry name" value="Ribonuclease H-like superfamily/Ribonuclease H"/>
    <property type="match status" value="1"/>
</dbReference>
<evidence type="ECO:0000313" key="2">
    <source>
        <dbReference type="Proteomes" id="UP001066276"/>
    </source>
</evidence>